<sequence length="158" mass="17094">MEEAVALCTRVGVMVKGQLLCLGTVQYLKTKYLDGYTIDIQCESGATESEIDEVVSKVATNALPGSEISERHGRFLRFDMPSLSSLGLGETFRRLQQLREESSVDNYSISQCSLEQVFIKLVKGDGGSNLQRPSSADGGESTAAASTDVSEFDVEANK</sequence>
<dbReference type="AlphaFoldDB" id="A0A7S1YGC9"/>
<feature type="domain" description="ABCA1-4-like C-terminal R2 regulatory" evidence="4">
    <location>
        <begin position="34"/>
        <end position="111"/>
    </location>
</feature>
<dbReference type="GO" id="GO:0016020">
    <property type="term" value="C:membrane"/>
    <property type="evidence" value="ECO:0007669"/>
    <property type="project" value="InterPro"/>
</dbReference>
<evidence type="ECO:0000313" key="5">
    <source>
        <dbReference type="EMBL" id="CAD9298717.1"/>
    </source>
</evidence>
<dbReference type="GO" id="GO:0005319">
    <property type="term" value="F:lipid transporter activity"/>
    <property type="evidence" value="ECO:0007669"/>
    <property type="project" value="TreeGrafter"/>
</dbReference>
<feature type="region of interest" description="Disordered" evidence="3">
    <location>
        <begin position="129"/>
        <end position="158"/>
    </location>
</feature>
<keyword evidence="2" id="KW-0677">Repeat</keyword>
<accession>A0A7S1YGC9</accession>
<protein>
    <recommendedName>
        <fullName evidence="4">ABCA1-4-like C-terminal R2 regulatory domain-containing protein</fullName>
    </recommendedName>
</protein>
<dbReference type="PANTHER" id="PTHR19229">
    <property type="entry name" value="ATP-BINDING CASSETTE TRANSPORTER SUBFAMILY A ABCA"/>
    <property type="match status" value="1"/>
</dbReference>
<dbReference type="InterPro" id="IPR026082">
    <property type="entry name" value="ABCA"/>
</dbReference>
<evidence type="ECO:0000259" key="4">
    <source>
        <dbReference type="Pfam" id="PF23321"/>
    </source>
</evidence>
<keyword evidence="1" id="KW-0813">Transport</keyword>
<name>A0A7S1YGC9_9STRA</name>
<dbReference type="PANTHER" id="PTHR19229:SF36">
    <property type="entry name" value="ATP-BINDING CASSETTE SUB-FAMILY A MEMBER 2"/>
    <property type="match status" value="1"/>
</dbReference>
<gene>
    <name evidence="5" type="ORF">GOCE00092_LOCUS20595</name>
</gene>
<dbReference type="Pfam" id="PF23321">
    <property type="entry name" value="R1_ABCA1"/>
    <property type="match status" value="1"/>
</dbReference>
<reference evidence="5" key="1">
    <citation type="submission" date="2021-01" db="EMBL/GenBank/DDBJ databases">
        <authorList>
            <person name="Corre E."/>
            <person name="Pelletier E."/>
            <person name="Niang G."/>
            <person name="Scheremetjew M."/>
            <person name="Finn R."/>
            <person name="Kale V."/>
            <person name="Holt S."/>
            <person name="Cochrane G."/>
            <person name="Meng A."/>
            <person name="Brown T."/>
            <person name="Cohen L."/>
        </authorList>
    </citation>
    <scope>NUCLEOTIDE SEQUENCE</scope>
    <source>
        <strain evidence="5">CCMP 410</strain>
    </source>
</reference>
<dbReference type="GO" id="GO:0140359">
    <property type="term" value="F:ABC-type transporter activity"/>
    <property type="evidence" value="ECO:0007669"/>
    <property type="project" value="InterPro"/>
</dbReference>
<proteinExistence type="predicted"/>
<evidence type="ECO:0000256" key="1">
    <source>
        <dbReference type="ARBA" id="ARBA00022448"/>
    </source>
</evidence>
<dbReference type="EMBL" id="HBGK01039536">
    <property type="protein sequence ID" value="CAD9298717.1"/>
    <property type="molecule type" value="Transcribed_RNA"/>
</dbReference>
<organism evidence="5">
    <name type="scientific">Grammatophora oceanica</name>
    <dbReference type="NCBI Taxonomy" id="210454"/>
    <lineage>
        <taxon>Eukaryota</taxon>
        <taxon>Sar</taxon>
        <taxon>Stramenopiles</taxon>
        <taxon>Ochrophyta</taxon>
        <taxon>Bacillariophyta</taxon>
        <taxon>Fragilariophyceae</taxon>
        <taxon>Fragilariophycidae</taxon>
        <taxon>Rhabdonematales</taxon>
        <taxon>Grammatophoraceae</taxon>
        <taxon>Grammatophora</taxon>
    </lineage>
</organism>
<dbReference type="InterPro" id="IPR056264">
    <property type="entry name" value="R2_ABCA1-4-like"/>
</dbReference>
<evidence type="ECO:0000256" key="2">
    <source>
        <dbReference type="ARBA" id="ARBA00022737"/>
    </source>
</evidence>
<evidence type="ECO:0000256" key="3">
    <source>
        <dbReference type="SAM" id="MobiDB-lite"/>
    </source>
</evidence>